<dbReference type="DNASU" id="4000372"/>
<feature type="domain" description="Polysaccharide pyruvyl transferase" evidence="1">
    <location>
        <begin position="30"/>
        <end position="316"/>
    </location>
</feature>
<keyword evidence="3" id="KW-1185">Reference proteome</keyword>
<reference evidence="2" key="1">
    <citation type="submission" date="2006-03" db="EMBL/GenBank/DDBJ databases">
        <title>Complete sequence of Methylobacillus flagellatus KT.</title>
        <authorList>
            <consortium name="US DOE Joint Genome Institute"/>
            <person name="Copeland A."/>
            <person name="Lucas S."/>
            <person name="Lapidus A."/>
            <person name="Barry K."/>
            <person name="Detter J.C."/>
            <person name="Glavina del Rio T."/>
            <person name="Hammon N."/>
            <person name="Israni S."/>
            <person name="Dalin E."/>
            <person name="Tice H."/>
            <person name="Pitluck S."/>
            <person name="Brettin T."/>
            <person name="Bruce D."/>
            <person name="Han C."/>
            <person name="Tapia R."/>
            <person name="Saunders E."/>
            <person name="Gilna P."/>
            <person name="Schmutz J."/>
            <person name="Larimer F."/>
            <person name="Land M."/>
            <person name="Kyrpides N."/>
            <person name="Anderson I."/>
            <person name="Richardson P."/>
        </authorList>
    </citation>
    <scope>NUCLEOTIDE SEQUENCE [LARGE SCALE GENOMIC DNA]</scope>
    <source>
        <strain evidence="2">KT</strain>
    </source>
</reference>
<evidence type="ECO:0000313" key="3">
    <source>
        <dbReference type="Proteomes" id="UP000002440"/>
    </source>
</evidence>
<dbReference type="AlphaFoldDB" id="Q1GZQ0"/>
<evidence type="ECO:0000313" key="2">
    <source>
        <dbReference type="EMBL" id="ABE50287.1"/>
    </source>
</evidence>
<name>Q1GZQ0_METFK</name>
<keyword evidence="2" id="KW-0808">Transferase</keyword>
<proteinExistence type="predicted"/>
<dbReference type="Proteomes" id="UP000002440">
    <property type="component" value="Chromosome"/>
</dbReference>
<dbReference type="HOGENOM" id="CLU_039510_1_0_4"/>
<dbReference type="KEGG" id="mfa:Mfla_2020"/>
<dbReference type="EMBL" id="CP000284">
    <property type="protein sequence ID" value="ABE50287.1"/>
    <property type="molecule type" value="Genomic_DNA"/>
</dbReference>
<gene>
    <name evidence="2" type="ordered locus">Mfla_2020</name>
</gene>
<dbReference type="RefSeq" id="WP_011480241.1">
    <property type="nucleotide sequence ID" value="NC_007947.1"/>
</dbReference>
<dbReference type="OrthoDB" id="1814359at2"/>
<organism evidence="2 3">
    <name type="scientific">Methylobacillus flagellatus (strain ATCC 51484 / DSM 6875 / VKM B-1610 / KT)</name>
    <dbReference type="NCBI Taxonomy" id="265072"/>
    <lineage>
        <taxon>Bacteria</taxon>
        <taxon>Pseudomonadati</taxon>
        <taxon>Pseudomonadota</taxon>
        <taxon>Betaproteobacteria</taxon>
        <taxon>Nitrosomonadales</taxon>
        <taxon>Methylophilaceae</taxon>
        <taxon>Methylobacillus</taxon>
    </lineage>
</organism>
<dbReference type="PANTHER" id="PTHR36836:SF1">
    <property type="entry name" value="COLANIC ACID BIOSYNTHESIS PROTEIN WCAK"/>
    <property type="match status" value="1"/>
</dbReference>
<dbReference type="PANTHER" id="PTHR36836">
    <property type="entry name" value="COLANIC ACID BIOSYNTHESIS PROTEIN WCAK"/>
    <property type="match status" value="1"/>
</dbReference>
<evidence type="ECO:0000259" key="1">
    <source>
        <dbReference type="Pfam" id="PF04230"/>
    </source>
</evidence>
<dbReference type="InterPro" id="IPR007345">
    <property type="entry name" value="Polysacch_pyruvyl_Trfase"/>
</dbReference>
<protein>
    <submittedName>
        <fullName evidence="2">Polysaccharide pyruvyl transferase</fullName>
    </submittedName>
</protein>
<dbReference type="eggNOG" id="COG2327">
    <property type="taxonomic scope" value="Bacteria"/>
</dbReference>
<sequence length="392" mass="43696">MLKIGLLWHSTTSDNLGVGALTEAQISIINKAAVQAGVEVEYRIFGTNGNKDYFEGNPLIERGTNVSLKRILIGASDYPKKIRECDVVFDIGEGDSFADIYGFSRFLIQIVSKLVVLFQRKPLILSPQTIGPFESRFNLKVANNVMQRCTKIFVRDGLSFGYLQKNNLSVNAEEVIDVAFRLPFQRPSRDSSKVKIGLNVSGLLYNGGYTGKNQFGLSVNYPELTRSLLDQFTRIEGCEVWLVPHVLTTSFPIEDDVNVCVQLQELYPAAKLAPSFSSPSQAKSFISGMDFFLGARMHACIAAFSSGVPVVPLAYSRKFNGLFSALDYPYLGDCKVNTNEQIVGLVMDCFNSREQLKFAVEEGNKIAEKKLLRYEQYIAELLTRISNKKIVL</sequence>
<dbReference type="Pfam" id="PF04230">
    <property type="entry name" value="PS_pyruv_trans"/>
    <property type="match status" value="1"/>
</dbReference>
<dbReference type="STRING" id="265072.Mfla_2020"/>
<accession>Q1GZQ0</accession>
<dbReference type="GO" id="GO:0016740">
    <property type="term" value="F:transferase activity"/>
    <property type="evidence" value="ECO:0007669"/>
    <property type="project" value="UniProtKB-KW"/>
</dbReference>